<evidence type="ECO:0000256" key="3">
    <source>
        <dbReference type="ARBA" id="ARBA00022989"/>
    </source>
</evidence>
<feature type="transmembrane region" description="Helical" evidence="5">
    <location>
        <begin position="172"/>
        <end position="188"/>
    </location>
</feature>
<protein>
    <submittedName>
        <fullName evidence="6">Uncharacterized protein</fullName>
    </submittedName>
</protein>
<comment type="similarity">
    <text evidence="5">Belongs to the BI1 family.</text>
</comment>
<evidence type="ECO:0000256" key="2">
    <source>
        <dbReference type="ARBA" id="ARBA00022692"/>
    </source>
</evidence>
<organism evidence="6">
    <name type="scientific">Clastoptera arizonana</name>
    <name type="common">Arizona spittle bug</name>
    <dbReference type="NCBI Taxonomy" id="38151"/>
    <lineage>
        <taxon>Eukaryota</taxon>
        <taxon>Metazoa</taxon>
        <taxon>Ecdysozoa</taxon>
        <taxon>Arthropoda</taxon>
        <taxon>Hexapoda</taxon>
        <taxon>Insecta</taxon>
        <taxon>Pterygota</taxon>
        <taxon>Neoptera</taxon>
        <taxon>Paraneoptera</taxon>
        <taxon>Hemiptera</taxon>
        <taxon>Auchenorrhyncha</taxon>
        <taxon>Cercopoidea</taxon>
        <taxon>Clastopteridae</taxon>
        <taxon>Clastoptera</taxon>
    </lineage>
</organism>
<keyword evidence="3 5" id="KW-1133">Transmembrane helix</keyword>
<feature type="transmembrane region" description="Helical" evidence="5">
    <location>
        <begin position="58"/>
        <end position="77"/>
    </location>
</feature>
<accession>A0A1B6EFK0</accession>
<feature type="transmembrane region" description="Helical" evidence="5">
    <location>
        <begin position="208"/>
        <end position="229"/>
    </location>
</feature>
<dbReference type="GO" id="GO:0016020">
    <property type="term" value="C:membrane"/>
    <property type="evidence" value="ECO:0007669"/>
    <property type="project" value="UniProtKB-SubCell"/>
</dbReference>
<dbReference type="CDD" id="cd10428">
    <property type="entry name" value="LFG_like"/>
    <property type="match status" value="1"/>
</dbReference>
<comment type="subcellular location">
    <subcellularLocation>
        <location evidence="1">Membrane</location>
        <topology evidence="1">Multi-pass membrane protein</topology>
    </subcellularLocation>
</comment>
<dbReference type="PANTHER" id="PTHR23291">
    <property type="entry name" value="BAX INHIBITOR-RELATED"/>
    <property type="match status" value="1"/>
</dbReference>
<feature type="transmembrane region" description="Helical" evidence="5">
    <location>
        <begin position="116"/>
        <end position="134"/>
    </location>
</feature>
<dbReference type="Pfam" id="PF01027">
    <property type="entry name" value="Bax1-I"/>
    <property type="match status" value="1"/>
</dbReference>
<proteinExistence type="inferred from homology"/>
<dbReference type="PANTHER" id="PTHR23291:SF47">
    <property type="entry name" value="TRANSMEMBRANE BAX INHIBITOR MOTIF CONTAINING 7"/>
    <property type="match status" value="1"/>
</dbReference>
<evidence type="ECO:0000256" key="1">
    <source>
        <dbReference type="ARBA" id="ARBA00004141"/>
    </source>
</evidence>
<feature type="transmembrane region" description="Helical" evidence="5">
    <location>
        <begin position="146"/>
        <end position="166"/>
    </location>
</feature>
<dbReference type="EMBL" id="GEDC01000586">
    <property type="protein sequence ID" value="JAS36712.1"/>
    <property type="molecule type" value="Transcribed_RNA"/>
</dbReference>
<evidence type="ECO:0000313" key="6">
    <source>
        <dbReference type="EMBL" id="JAS36712.1"/>
    </source>
</evidence>
<evidence type="ECO:0000256" key="4">
    <source>
        <dbReference type="ARBA" id="ARBA00023136"/>
    </source>
</evidence>
<keyword evidence="4 5" id="KW-0472">Membrane</keyword>
<keyword evidence="2 5" id="KW-0812">Transmembrane</keyword>
<reference evidence="6" key="1">
    <citation type="submission" date="2015-12" db="EMBL/GenBank/DDBJ databases">
        <title>De novo transcriptome assembly of four potential Pierce s Disease insect vectors from Arizona vineyards.</title>
        <authorList>
            <person name="Tassone E.E."/>
        </authorList>
    </citation>
    <scope>NUCLEOTIDE SEQUENCE</scope>
</reference>
<dbReference type="InterPro" id="IPR006214">
    <property type="entry name" value="Bax_inhibitor_1-related"/>
</dbReference>
<name>A0A1B6EFK0_9HEMI</name>
<sequence>MSSSPLIGTEMAFLNKSIQLAFVRKVYGLLMCQLIVTLFFVLPLTFYEPAKLFVTENAYLIIIAFVLTFVTMIAMVCCERVRRTSPTNFIFLSIFTVAEGFLVGVVSASYNAQEVVIALAICIIICFSLTMFAFQTKIDFTAYGGILLVALIVLMLYGFIMMLFPYSRTANTIYACLGAFIFGIYLVYDTQLMIGGNHKYSISPEEYIFATLNIYLDIINMFLFILQIIGTRRD</sequence>
<feature type="transmembrane region" description="Helical" evidence="5">
    <location>
        <begin position="26"/>
        <end position="46"/>
    </location>
</feature>
<dbReference type="AlphaFoldDB" id="A0A1B6EFK0"/>
<feature type="transmembrane region" description="Helical" evidence="5">
    <location>
        <begin position="89"/>
        <end position="110"/>
    </location>
</feature>
<evidence type="ECO:0000256" key="5">
    <source>
        <dbReference type="RuleBase" id="RU004379"/>
    </source>
</evidence>
<gene>
    <name evidence="6" type="ORF">g.22253</name>
</gene>